<protein>
    <submittedName>
        <fullName evidence="1">Uncharacterized protein</fullName>
    </submittedName>
</protein>
<keyword evidence="2" id="KW-1185">Reference proteome</keyword>
<dbReference type="RefSeq" id="WP_208345114.1">
    <property type="nucleotide sequence ID" value="NZ_CAWQFN010000591.1"/>
</dbReference>
<dbReference type="EMBL" id="JAALHA020000001">
    <property type="protein sequence ID" value="MDR9893560.1"/>
    <property type="molecule type" value="Genomic_DNA"/>
</dbReference>
<organism evidence="1 2">
    <name type="scientific">Aetokthonos hydrillicola Thurmond2011</name>
    <dbReference type="NCBI Taxonomy" id="2712845"/>
    <lineage>
        <taxon>Bacteria</taxon>
        <taxon>Bacillati</taxon>
        <taxon>Cyanobacteriota</taxon>
        <taxon>Cyanophyceae</taxon>
        <taxon>Nostocales</taxon>
        <taxon>Hapalosiphonaceae</taxon>
        <taxon>Aetokthonos</taxon>
    </lineage>
</organism>
<name>A0AAP5I2M1_9CYAN</name>
<evidence type="ECO:0000313" key="1">
    <source>
        <dbReference type="EMBL" id="MDR9893560.1"/>
    </source>
</evidence>
<evidence type="ECO:0000313" key="2">
    <source>
        <dbReference type="Proteomes" id="UP000667802"/>
    </source>
</evidence>
<reference evidence="2" key="1">
    <citation type="journal article" date="2021" name="Science">
        <title>Hunting the eagle killer: A cyanobacterial neurotoxin causes vacuolar myelinopathy.</title>
        <authorList>
            <person name="Breinlinger S."/>
            <person name="Phillips T.J."/>
            <person name="Haram B.N."/>
            <person name="Mares J."/>
            <person name="Martinez Yerena J.A."/>
            <person name="Hrouzek P."/>
            <person name="Sobotka R."/>
            <person name="Henderson W.M."/>
            <person name="Schmieder P."/>
            <person name="Williams S.M."/>
            <person name="Lauderdale J.D."/>
            <person name="Wilde H.D."/>
            <person name="Gerrin W."/>
            <person name="Kust A."/>
            <person name="Washington J.W."/>
            <person name="Wagner C."/>
            <person name="Geier B."/>
            <person name="Liebeke M."/>
            <person name="Enke H."/>
            <person name="Niedermeyer T.H.J."/>
            <person name="Wilde S.B."/>
        </authorList>
    </citation>
    <scope>NUCLEOTIDE SEQUENCE [LARGE SCALE GENOMIC DNA]</scope>
    <source>
        <strain evidence="2">Thurmond2011</strain>
    </source>
</reference>
<comment type="caution">
    <text evidence="1">The sequence shown here is derived from an EMBL/GenBank/DDBJ whole genome shotgun (WGS) entry which is preliminary data.</text>
</comment>
<gene>
    <name evidence="1" type="ORF">G7B40_003035</name>
</gene>
<proteinExistence type="predicted"/>
<dbReference type="Proteomes" id="UP000667802">
    <property type="component" value="Unassembled WGS sequence"/>
</dbReference>
<accession>A0AAP5I2M1</accession>
<dbReference type="AlphaFoldDB" id="A0AAP5I2M1"/>
<sequence>MFPKKLLCQQIIGSKIYATKSAKGEILSLNKVIIFRLTLPFPLSKPGFSYTLMKLYSDCYFVEIIVRTQHYRTVNHVVHLPKKRARRAKESALILQSKLIVIIQKLLNRLVE</sequence>